<comment type="similarity">
    <text evidence="10">Belongs to the glycosyl hydrolase 2 family. Beta-mannosidase B subfamily.</text>
</comment>
<evidence type="ECO:0000259" key="15">
    <source>
        <dbReference type="Pfam" id="PF17786"/>
    </source>
</evidence>
<evidence type="ECO:0000256" key="7">
    <source>
        <dbReference type="ARBA" id="ARBA00022801"/>
    </source>
</evidence>
<feature type="domain" description="Glycoside hydrolase family 2 immunoglobulin-like beta-sandwich" evidence="13">
    <location>
        <begin position="235"/>
        <end position="318"/>
    </location>
</feature>
<evidence type="ECO:0000313" key="18">
    <source>
        <dbReference type="Proteomes" id="UP001306950"/>
    </source>
</evidence>
<keyword evidence="7 17" id="KW-0378">Hydrolase</keyword>
<keyword evidence="9" id="KW-0326">Glycosidase</keyword>
<evidence type="ECO:0000259" key="14">
    <source>
        <dbReference type="Pfam" id="PF17753"/>
    </source>
</evidence>
<accession>A0ABU7VR84</accession>
<feature type="domain" description="Beta-mannosidase-like galactose-binding" evidence="16">
    <location>
        <begin position="27"/>
        <end position="187"/>
    </location>
</feature>
<dbReference type="InterPro" id="IPR050887">
    <property type="entry name" value="Beta-mannosidase_GH2"/>
</dbReference>
<dbReference type="InterPro" id="IPR041447">
    <property type="entry name" value="Mannosidase_ig"/>
</dbReference>
<dbReference type="Pfam" id="PF17753">
    <property type="entry name" value="Ig_mannosidase"/>
    <property type="match status" value="1"/>
</dbReference>
<dbReference type="InterPro" id="IPR041625">
    <property type="entry name" value="Beta-mannosidase_Ig"/>
</dbReference>
<gene>
    <name evidence="17" type="ORF">V3851_10595</name>
</gene>
<dbReference type="Gene3D" id="2.60.120.260">
    <property type="entry name" value="Galactose-binding domain-like"/>
    <property type="match status" value="1"/>
</dbReference>
<dbReference type="InterPro" id="IPR006102">
    <property type="entry name" value="Ig-like_GH2"/>
</dbReference>
<evidence type="ECO:0000256" key="6">
    <source>
        <dbReference type="ARBA" id="ARBA00022525"/>
    </source>
</evidence>
<evidence type="ECO:0000259" key="16">
    <source>
        <dbReference type="Pfam" id="PF22666"/>
    </source>
</evidence>
<sequence>MDLAGIWKLQHFDPGEKSPMELADPGFDDRFWIGAAVPGDVHTALIERRIIEPPYFGHNDAKCRWVEGKEWWYRTTFSLEEEPAPSAEGERLELIFEGLDTFAAVFVNGHEAGRTANMLMSHTFDVTRLVRRGWNSLAVRFDPLHLHHRDKERFEWSSYTKERPWLRKAAMNFGWDWGPRMVTVGIWGPVRLERRRVARLEGLYAWTVSANEAEAVIGLEAELRALRPGIEAGRAELEVRLLDDAGEVAASRVLDWPKDEGRAGLWRRSRMLTAELRVPSPRLWWTHDLGEPYLYTLESVLRVEGREVERRSELFGIRTLELALRDEAGGRSFAFVLNGVRLYAKGANWIPADHMIGSIPASTYRELIGLAAEGHMNMLRVWAGGIYEKDVFFDECDRRGVLVWQDFAFANALFPDFNRDFMENVRREVEDNVKRLRNRASLALWCGNNEIDWLYDMKSAGGDIKGPFFGERIYHELIPGVLEELDPARPYWPSSPYGAEEGYDANDPGTGDRHNWQVWHGSVYPRMHGEPPQLDYSMEGVTFKNYKKDYALFSSEFGMHASANRYTLEKYIPQGEFYWGSAEMSYRNKDTNHRKGILLMESYTGIPRDIEEYMNFSMLTQAEGLKYGIEHFRRNRRRNSGALVWQLNDSWPGTSWSMIDYELLPKASYYYAKTFFHPVLLSLEHEPGEPLRVWVVNDTLGTLAGTVRLTVHPLAGGAPWTAAEFAVRAEPGTAVELGSVEEAAVLNGAEPGDVLIALSAAGFDAPENRGYLRDPKEVRLPVAELAVRVEEAAGTVTVAASPAAAARFVKLELPMGQVRYSDNFFDLLPGESRTIRVSRPADGPPLPWDGLRVSALNGGPKG</sequence>
<evidence type="ECO:0000256" key="10">
    <source>
        <dbReference type="ARBA" id="ARBA00038429"/>
    </source>
</evidence>
<evidence type="ECO:0000256" key="8">
    <source>
        <dbReference type="ARBA" id="ARBA00023180"/>
    </source>
</evidence>
<dbReference type="SUPFAM" id="SSF49785">
    <property type="entry name" value="Galactose-binding domain-like"/>
    <property type="match status" value="1"/>
</dbReference>
<dbReference type="PANTHER" id="PTHR43730:SF1">
    <property type="entry name" value="BETA-MANNOSIDASE"/>
    <property type="match status" value="1"/>
</dbReference>
<evidence type="ECO:0000256" key="3">
    <source>
        <dbReference type="ARBA" id="ARBA00004740"/>
    </source>
</evidence>
<organism evidence="17 18">
    <name type="scientific">Paenibacillus haidiansis</name>
    <dbReference type="NCBI Taxonomy" id="1574488"/>
    <lineage>
        <taxon>Bacteria</taxon>
        <taxon>Bacillati</taxon>
        <taxon>Bacillota</taxon>
        <taxon>Bacilli</taxon>
        <taxon>Bacillales</taxon>
        <taxon>Paenibacillaceae</taxon>
        <taxon>Paenibacillus</taxon>
    </lineage>
</organism>
<feature type="domain" description="Mannosidase Ig/CBM-like" evidence="15">
    <location>
        <begin position="690"/>
        <end position="776"/>
    </location>
</feature>
<evidence type="ECO:0000256" key="12">
    <source>
        <dbReference type="ARBA" id="ARBA00041614"/>
    </source>
</evidence>
<evidence type="ECO:0000313" key="17">
    <source>
        <dbReference type="EMBL" id="MEF2966279.1"/>
    </source>
</evidence>
<name>A0ABU7VR84_9BACL</name>
<dbReference type="Proteomes" id="UP001306950">
    <property type="component" value="Unassembled WGS sequence"/>
</dbReference>
<dbReference type="InterPro" id="IPR008979">
    <property type="entry name" value="Galactose-bd-like_sf"/>
</dbReference>
<dbReference type="InterPro" id="IPR054593">
    <property type="entry name" value="Beta-mannosidase-like_N2"/>
</dbReference>
<comment type="subunit">
    <text evidence="4">Homodimer.</text>
</comment>
<keyword evidence="8" id="KW-0325">Glycoprotein</keyword>
<comment type="catalytic activity">
    <reaction evidence="1">
        <text>Hydrolysis of terminal, non-reducing beta-D-mannose residues in beta-D-mannosides.</text>
        <dbReference type="EC" id="3.2.1.25"/>
    </reaction>
</comment>
<dbReference type="Gene3D" id="2.60.40.10">
    <property type="entry name" value="Immunoglobulins"/>
    <property type="match status" value="2"/>
</dbReference>
<dbReference type="GO" id="GO:0016787">
    <property type="term" value="F:hydrolase activity"/>
    <property type="evidence" value="ECO:0007669"/>
    <property type="project" value="UniProtKB-KW"/>
</dbReference>
<evidence type="ECO:0000256" key="5">
    <source>
        <dbReference type="ARBA" id="ARBA00012754"/>
    </source>
</evidence>
<proteinExistence type="inferred from homology"/>
<dbReference type="Pfam" id="PF17786">
    <property type="entry name" value="Mannosidase_ig"/>
    <property type="match status" value="1"/>
</dbReference>
<evidence type="ECO:0000256" key="11">
    <source>
        <dbReference type="ARBA" id="ARBA00041069"/>
    </source>
</evidence>
<dbReference type="PANTHER" id="PTHR43730">
    <property type="entry name" value="BETA-MANNOSIDASE"/>
    <property type="match status" value="1"/>
</dbReference>
<keyword evidence="6" id="KW-0964">Secreted</keyword>
<dbReference type="InterPro" id="IPR017853">
    <property type="entry name" value="GH"/>
</dbReference>
<comment type="caution">
    <text evidence="17">The sequence shown here is derived from an EMBL/GenBank/DDBJ whole genome shotgun (WGS) entry which is preliminary data.</text>
</comment>
<keyword evidence="18" id="KW-1185">Reference proteome</keyword>
<dbReference type="SUPFAM" id="SSF49303">
    <property type="entry name" value="beta-Galactosidase/glucuronidase domain"/>
    <property type="match status" value="3"/>
</dbReference>
<dbReference type="SUPFAM" id="SSF51445">
    <property type="entry name" value="(Trans)glycosidases"/>
    <property type="match status" value="1"/>
</dbReference>
<dbReference type="RefSeq" id="WP_331846503.1">
    <property type="nucleotide sequence ID" value="NZ_JAZHPZ010000004.1"/>
</dbReference>
<evidence type="ECO:0000256" key="4">
    <source>
        <dbReference type="ARBA" id="ARBA00011738"/>
    </source>
</evidence>
<comment type="pathway">
    <text evidence="3">Glycan metabolism; N-glycan degradation.</text>
</comment>
<dbReference type="EC" id="3.2.1.25" evidence="5"/>
<dbReference type="Gene3D" id="3.20.20.80">
    <property type="entry name" value="Glycosidases"/>
    <property type="match status" value="1"/>
</dbReference>
<evidence type="ECO:0000259" key="13">
    <source>
        <dbReference type="Pfam" id="PF00703"/>
    </source>
</evidence>
<evidence type="ECO:0000256" key="2">
    <source>
        <dbReference type="ARBA" id="ARBA00004613"/>
    </source>
</evidence>
<evidence type="ECO:0000256" key="1">
    <source>
        <dbReference type="ARBA" id="ARBA00000829"/>
    </source>
</evidence>
<dbReference type="InterPro" id="IPR013783">
    <property type="entry name" value="Ig-like_fold"/>
</dbReference>
<feature type="domain" description="Beta-mannosidase Ig-fold" evidence="14">
    <location>
        <begin position="780"/>
        <end position="839"/>
    </location>
</feature>
<dbReference type="EMBL" id="JAZHPZ010000004">
    <property type="protein sequence ID" value="MEF2966279.1"/>
    <property type="molecule type" value="Genomic_DNA"/>
</dbReference>
<dbReference type="Pfam" id="PF22666">
    <property type="entry name" value="Glyco_hydro_2_N2"/>
    <property type="match status" value="1"/>
</dbReference>
<reference evidence="17 18" key="1">
    <citation type="submission" date="2024-02" db="EMBL/GenBank/DDBJ databases">
        <title>A nitrogen-fixing paenibacillus bacterium.</title>
        <authorList>
            <person name="Zhang W.L."/>
            <person name="Chen S.F."/>
        </authorList>
    </citation>
    <scope>NUCLEOTIDE SEQUENCE [LARGE SCALE GENOMIC DNA]</scope>
    <source>
        <strain evidence="17 18">M1</strain>
    </source>
</reference>
<comment type="subcellular location">
    <subcellularLocation>
        <location evidence="2">Secreted</location>
    </subcellularLocation>
</comment>
<dbReference type="Pfam" id="PF00703">
    <property type="entry name" value="Glyco_hydro_2"/>
    <property type="match status" value="1"/>
</dbReference>
<evidence type="ECO:0000256" key="9">
    <source>
        <dbReference type="ARBA" id="ARBA00023295"/>
    </source>
</evidence>
<protein>
    <recommendedName>
        <fullName evidence="11">Beta-mannosidase B</fullName>
        <ecNumber evidence="5">3.2.1.25</ecNumber>
    </recommendedName>
    <alternativeName>
        <fullName evidence="12">Mannanase B</fullName>
    </alternativeName>
</protein>
<dbReference type="InterPro" id="IPR036156">
    <property type="entry name" value="Beta-gal/glucu_dom_sf"/>
</dbReference>